<gene>
    <name evidence="1" type="ORF">K504DRAFT_535782</name>
</gene>
<name>A0A6G1K380_9PLEO</name>
<evidence type="ECO:0008006" key="3">
    <source>
        <dbReference type="Google" id="ProtNLM"/>
    </source>
</evidence>
<dbReference type="AlphaFoldDB" id="A0A6G1K380"/>
<protein>
    <recommendedName>
        <fullName evidence="3">BTB domain-containing protein</fullName>
    </recommendedName>
</protein>
<evidence type="ECO:0000313" key="2">
    <source>
        <dbReference type="Proteomes" id="UP000799428"/>
    </source>
</evidence>
<proteinExistence type="predicted"/>
<reference evidence="1" key="1">
    <citation type="journal article" date="2020" name="Stud. Mycol.">
        <title>101 Dothideomycetes genomes: a test case for predicting lifestyles and emergence of pathogens.</title>
        <authorList>
            <person name="Haridas S."/>
            <person name="Albert R."/>
            <person name="Binder M."/>
            <person name="Bloem J."/>
            <person name="Labutti K."/>
            <person name="Salamov A."/>
            <person name="Andreopoulos B."/>
            <person name="Baker S."/>
            <person name="Barry K."/>
            <person name="Bills G."/>
            <person name="Bluhm B."/>
            <person name="Cannon C."/>
            <person name="Castanera R."/>
            <person name="Culley D."/>
            <person name="Daum C."/>
            <person name="Ezra D."/>
            <person name="Gonzalez J."/>
            <person name="Henrissat B."/>
            <person name="Kuo A."/>
            <person name="Liang C."/>
            <person name="Lipzen A."/>
            <person name="Lutzoni F."/>
            <person name="Magnuson J."/>
            <person name="Mondo S."/>
            <person name="Nolan M."/>
            <person name="Ohm R."/>
            <person name="Pangilinan J."/>
            <person name="Park H.-J."/>
            <person name="Ramirez L."/>
            <person name="Alfaro M."/>
            <person name="Sun H."/>
            <person name="Tritt A."/>
            <person name="Yoshinaga Y."/>
            <person name="Zwiers L.-H."/>
            <person name="Turgeon B."/>
            <person name="Goodwin S."/>
            <person name="Spatafora J."/>
            <person name="Crous P."/>
            <person name="Grigoriev I."/>
        </authorList>
    </citation>
    <scope>NUCLEOTIDE SEQUENCE</scope>
    <source>
        <strain evidence="1">CBS 279.74</strain>
    </source>
</reference>
<evidence type="ECO:0000313" key="1">
    <source>
        <dbReference type="EMBL" id="KAF2707258.1"/>
    </source>
</evidence>
<dbReference type="OrthoDB" id="3775748at2759"/>
<dbReference type="CDD" id="cd18186">
    <property type="entry name" value="BTB_POZ_ZBTB_KLHL-like"/>
    <property type="match status" value="1"/>
</dbReference>
<organism evidence="1 2">
    <name type="scientific">Pleomassaria siparia CBS 279.74</name>
    <dbReference type="NCBI Taxonomy" id="1314801"/>
    <lineage>
        <taxon>Eukaryota</taxon>
        <taxon>Fungi</taxon>
        <taxon>Dikarya</taxon>
        <taxon>Ascomycota</taxon>
        <taxon>Pezizomycotina</taxon>
        <taxon>Dothideomycetes</taxon>
        <taxon>Pleosporomycetidae</taxon>
        <taxon>Pleosporales</taxon>
        <taxon>Pleomassariaceae</taxon>
        <taxon>Pleomassaria</taxon>
    </lineage>
</organism>
<dbReference type="EMBL" id="MU005774">
    <property type="protein sequence ID" value="KAF2707258.1"/>
    <property type="molecule type" value="Genomic_DNA"/>
</dbReference>
<sequence length="335" mass="39341">MRHHRSSRPRRSITVCDWDDKELGVVVKAGLEYTLRKSKYRWTVQNPTRVILVIDDDHQFSAHVVLLQHFSTRLEAQLKKASEGEHVRVDKIEGVGLRAWEIWLEWLYTFDKIPLPDYTPLRRESWSTGDIMEAYLLSAWMGSIDCEKYLFRIIYKEIYDGRFSHDGLHRLSQRIPKNTGLWHFYMAYMRWKKEGKRKELDPYMWRWAKWRRAHSSSIATTSANLPNTPAVKLPRARTVSNIGDDNAGKGCGKHVIHTRTIGLIARSPELWLLEECIYAAKCKHWTGYRFPLGSPLCCMRLFNEFISAGLDQFLHLRRADNTRCTYKQASHFKSP</sequence>
<dbReference type="Proteomes" id="UP000799428">
    <property type="component" value="Unassembled WGS sequence"/>
</dbReference>
<keyword evidence="2" id="KW-1185">Reference proteome</keyword>
<accession>A0A6G1K380</accession>